<proteinExistence type="predicted"/>
<dbReference type="EMBL" id="BART01020829">
    <property type="protein sequence ID" value="GAG92810.1"/>
    <property type="molecule type" value="Genomic_DNA"/>
</dbReference>
<dbReference type="SUPFAM" id="SSF81383">
    <property type="entry name" value="F-box domain"/>
    <property type="match status" value="1"/>
</dbReference>
<keyword evidence="2" id="KW-0472">Membrane</keyword>
<keyword evidence="2" id="KW-0812">Transmembrane</keyword>
<sequence>MVNPSVIGISAIIIFTLLILILFAAQKEENDDDSEDSSDDSSDDIEEDNSYSFPSEENSYKNLQNILSDPVTLDQTSEITFTGDKDTDLIILNKLSDNDLVNVCSVNKYVNKLCQNESFWLNRTVKKFGKYLGKALTIKKNSPPGIKWKDYYLWLSGLTDKEARNTNVSKLLSKFNKNTSRFKSRFKLPILVSENMREFMSIANLGLSDPSDSKSAPL</sequence>
<dbReference type="InterPro" id="IPR036047">
    <property type="entry name" value="F-box-like_dom_sf"/>
</dbReference>
<accession>X1BCQ4</accession>
<name>X1BCQ4_9ZZZZ</name>
<organism evidence="3">
    <name type="scientific">marine sediment metagenome</name>
    <dbReference type="NCBI Taxonomy" id="412755"/>
    <lineage>
        <taxon>unclassified sequences</taxon>
        <taxon>metagenomes</taxon>
        <taxon>ecological metagenomes</taxon>
    </lineage>
</organism>
<evidence type="ECO:0008006" key="4">
    <source>
        <dbReference type="Google" id="ProtNLM"/>
    </source>
</evidence>
<protein>
    <recommendedName>
        <fullName evidence="4">F-box domain-containing protein</fullName>
    </recommendedName>
</protein>
<feature type="transmembrane region" description="Helical" evidence="2">
    <location>
        <begin position="6"/>
        <end position="25"/>
    </location>
</feature>
<gene>
    <name evidence="3" type="ORF">S01H4_38602</name>
</gene>
<keyword evidence="2" id="KW-1133">Transmembrane helix</keyword>
<feature type="compositionally biased region" description="Acidic residues" evidence="1">
    <location>
        <begin position="30"/>
        <end position="49"/>
    </location>
</feature>
<evidence type="ECO:0000256" key="1">
    <source>
        <dbReference type="SAM" id="MobiDB-lite"/>
    </source>
</evidence>
<reference evidence="3" key="1">
    <citation type="journal article" date="2014" name="Front. Microbiol.">
        <title>High frequency of phylogenetically diverse reductive dehalogenase-homologous genes in deep subseafloor sedimentary metagenomes.</title>
        <authorList>
            <person name="Kawai M."/>
            <person name="Futagami T."/>
            <person name="Toyoda A."/>
            <person name="Takaki Y."/>
            <person name="Nishi S."/>
            <person name="Hori S."/>
            <person name="Arai W."/>
            <person name="Tsubouchi T."/>
            <person name="Morono Y."/>
            <person name="Uchiyama I."/>
            <person name="Ito T."/>
            <person name="Fujiyama A."/>
            <person name="Inagaki F."/>
            <person name="Takami H."/>
        </authorList>
    </citation>
    <scope>NUCLEOTIDE SEQUENCE</scope>
    <source>
        <strain evidence="3">Expedition CK06-06</strain>
    </source>
</reference>
<comment type="caution">
    <text evidence="3">The sequence shown here is derived from an EMBL/GenBank/DDBJ whole genome shotgun (WGS) entry which is preliminary data.</text>
</comment>
<evidence type="ECO:0000313" key="3">
    <source>
        <dbReference type="EMBL" id="GAG92810.1"/>
    </source>
</evidence>
<feature type="region of interest" description="Disordered" evidence="1">
    <location>
        <begin position="30"/>
        <end position="57"/>
    </location>
</feature>
<feature type="non-terminal residue" evidence="3">
    <location>
        <position position="218"/>
    </location>
</feature>
<evidence type="ECO:0000256" key="2">
    <source>
        <dbReference type="SAM" id="Phobius"/>
    </source>
</evidence>
<dbReference type="AlphaFoldDB" id="X1BCQ4"/>